<dbReference type="SMART" id="SM00014">
    <property type="entry name" value="acidPPc"/>
    <property type="match status" value="1"/>
</dbReference>
<accession>A0A1V9Z2S9</accession>
<protein>
    <submittedName>
        <fullName evidence="8">Phosphatidic acid phosphatase</fullName>
    </submittedName>
</protein>
<dbReference type="Gene3D" id="1.20.144.10">
    <property type="entry name" value="Phosphatidic acid phosphatase type 2/haloperoxidase"/>
    <property type="match status" value="1"/>
</dbReference>
<dbReference type="InterPro" id="IPR043216">
    <property type="entry name" value="PAP-like"/>
</dbReference>
<keyword evidence="3 6" id="KW-0812">Transmembrane</keyword>
<evidence type="ECO:0000313" key="9">
    <source>
        <dbReference type="Proteomes" id="UP000243579"/>
    </source>
</evidence>
<dbReference type="OrthoDB" id="10030083at2759"/>
<evidence type="ECO:0000256" key="5">
    <source>
        <dbReference type="ARBA" id="ARBA00023136"/>
    </source>
</evidence>
<dbReference type="CDD" id="cd03390">
    <property type="entry name" value="PAP2_containing_1_like"/>
    <property type="match status" value="1"/>
</dbReference>
<evidence type="ECO:0000259" key="7">
    <source>
        <dbReference type="SMART" id="SM00014"/>
    </source>
</evidence>
<comment type="caution">
    <text evidence="8">The sequence shown here is derived from an EMBL/GenBank/DDBJ whole genome shotgun (WGS) entry which is preliminary data.</text>
</comment>
<evidence type="ECO:0000256" key="4">
    <source>
        <dbReference type="ARBA" id="ARBA00022989"/>
    </source>
</evidence>
<dbReference type="AlphaFoldDB" id="A0A1V9Z2S9"/>
<evidence type="ECO:0000313" key="8">
    <source>
        <dbReference type="EMBL" id="OQR92314.1"/>
    </source>
</evidence>
<dbReference type="GO" id="GO:0016020">
    <property type="term" value="C:membrane"/>
    <property type="evidence" value="ECO:0007669"/>
    <property type="project" value="UniProtKB-SubCell"/>
</dbReference>
<comment type="subcellular location">
    <subcellularLocation>
        <location evidence="1">Membrane</location>
        <topology evidence="1">Multi-pass membrane protein</topology>
    </subcellularLocation>
</comment>
<evidence type="ECO:0000256" key="2">
    <source>
        <dbReference type="ARBA" id="ARBA00008816"/>
    </source>
</evidence>
<proteinExistence type="inferred from homology"/>
<dbReference type="GO" id="GO:0008195">
    <property type="term" value="F:phosphatidate phosphatase activity"/>
    <property type="evidence" value="ECO:0007669"/>
    <property type="project" value="TreeGrafter"/>
</dbReference>
<dbReference type="PANTHER" id="PTHR10165">
    <property type="entry name" value="LIPID PHOSPHATE PHOSPHATASE"/>
    <property type="match status" value="1"/>
</dbReference>
<keyword evidence="9" id="KW-1185">Reference proteome</keyword>
<evidence type="ECO:0000256" key="3">
    <source>
        <dbReference type="ARBA" id="ARBA00022692"/>
    </source>
</evidence>
<keyword evidence="5 6" id="KW-0472">Membrane</keyword>
<dbReference type="GO" id="GO:0006644">
    <property type="term" value="P:phospholipid metabolic process"/>
    <property type="evidence" value="ECO:0007669"/>
    <property type="project" value="InterPro"/>
</dbReference>
<feature type="transmembrane region" description="Helical" evidence="6">
    <location>
        <begin position="20"/>
        <end position="39"/>
    </location>
</feature>
<dbReference type="STRING" id="1202772.A0A1V9Z2S9"/>
<comment type="similarity">
    <text evidence="2">Belongs to the PA-phosphatase related phosphoesterase family.</text>
</comment>
<dbReference type="SUPFAM" id="SSF48317">
    <property type="entry name" value="Acid phosphatase/Vanadium-dependent haloperoxidase"/>
    <property type="match status" value="1"/>
</dbReference>
<dbReference type="Pfam" id="PF01569">
    <property type="entry name" value="PAP2"/>
    <property type="match status" value="1"/>
</dbReference>
<dbReference type="EMBL" id="JNBR01000466">
    <property type="protein sequence ID" value="OQR92314.1"/>
    <property type="molecule type" value="Genomic_DNA"/>
</dbReference>
<keyword evidence="4 6" id="KW-1133">Transmembrane helix</keyword>
<name>A0A1V9Z2S9_ACHHY</name>
<feature type="transmembrane region" description="Helical" evidence="6">
    <location>
        <begin position="104"/>
        <end position="127"/>
    </location>
</feature>
<dbReference type="InterPro" id="IPR036938">
    <property type="entry name" value="PAP2/HPO_sf"/>
</dbReference>
<gene>
    <name evidence="8" type="ORF">ACHHYP_03815</name>
</gene>
<dbReference type="Proteomes" id="UP000243579">
    <property type="component" value="Unassembled WGS sequence"/>
</dbReference>
<reference evidence="8 9" key="1">
    <citation type="journal article" date="2014" name="Genome Biol. Evol.">
        <title>The secreted proteins of Achlya hypogyna and Thraustotheca clavata identify the ancestral oomycete secretome and reveal gene acquisitions by horizontal gene transfer.</title>
        <authorList>
            <person name="Misner I."/>
            <person name="Blouin N."/>
            <person name="Leonard G."/>
            <person name="Richards T.A."/>
            <person name="Lane C.E."/>
        </authorList>
    </citation>
    <scope>NUCLEOTIDE SEQUENCE [LARGE SCALE GENOMIC DNA]</scope>
    <source>
        <strain evidence="8 9">ATCC 48635</strain>
    </source>
</reference>
<feature type="transmembrane region" description="Helical" evidence="6">
    <location>
        <begin position="172"/>
        <end position="189"/>
    </location>
</feature>
<feature type="transmembrane region" description="Helical" evidence="6">
    <location>
        <begin position="72"/>
        <end position="92"/>
    </location>
</feature>
<sequence length="285" mass="31130">MYQTISGGSRSLHGQRAGEFVITIVIVVAGVLIAHMPHFDRSLPSLAIPLSPTSTVHVRDPSFDLPKSPQQFSMPLTLALAYGIPLAVHGLFQWHTRVPYDTRDFVLSLVLASALTQTTTNAIKVLAGRFRPCFFAMCDWDASVPWDGHANLCRDKAGEAEGRKSFPSGHTSTAFSTLFFLTIYLMGRLQVFATPHSVRSTLNLFAVFAPCVLATWIAVSRTMDNMHHYSDIVAGAVIGITAGALAYSFNYASIFTAKSSGLPREAYEENQRHVKSSAPSSEVYT</sequence>
<dbReference type="GO" id="GO:0046839">
    <property type="term" value="P:phospholipid dephosphorylation"/>
    <property type="evidence" value="ECO:0007669"/>
    <property type="project" value="TreeGrafter"/>
</dbReference>
<feature type="transmembrane region" description="Helical" evidence="6">
    <location>
        <begin position="232"/>
        <end position="254"/>
    </location>
</feature>
<dbReference type="InterPro" id="IPR000326">
    <property type="entry name" value="PAP2/HPO"/>
</dbReference>
<organism evidence="8 9">
    <name type="scientific">Achlya hypogyna</name>
    <name type="common">Oomycete</name>
    <name type="synonym">Protoachlya hypogyna</name>
    <dbReference type="NCBI Taxonomy" id="1202772"/>
    <lineage>
        <taxon>Eukaryota</taxon>
        <taxon>Sar</taxon>
        <taxon>Stramenopiles</taxon>
        <taxon>Oomycota</taxon>
        <taxon>Saprolegniomycetes</taxon>
        <taxon>Saprolegniales</taxon>
        <taxon>Achlyaceae</taxon>
        <taxon>Achlya</taxon>
    </lineage>
</organism>
<evidence type="ECO:0000256" key="1">
    <source>
        <dbReference type="ARBA" id="ARBA00004141"/>
    </source>
</evidence>
<dbReference type="PANTHER" id="PTHR10165:SF35">
    <property type="entry name" value="RE23632P"/>
    <property type="match status" value="1"/>
</dbReference>
<feature type="domain" description="Phosphatidic acid phosphatase type 2/haloperoxidase" evidence="7">
    <location>
        <begin position="105"/>
        <end position="247"/>
    </location>
</feature>
<evidence type="ECO:0000256" key="6">
    <source>
        <dbReference type="SAM" id="Phobius"/>
    </source>
</evidence>
<feature type="transmembrane region" description="Helical" evidence="6">
    <location>
        <begin position="201"/>
        <end position="220"/>
    </location>
</feature>